<comment type="subunit">
    <text evidence="1">Forms oligomers.</text>
</comment>
<feature type="domain" description="SpoVT-AbrB" evidence="3">
    <location>
        <begin position="7"/>
        <end position="54"/>
    </location>
</feature>
<dbReference type="HAMAP" id="MF_01008">
    <property type="entry name" value="MraZ"/>
    <property type="match status" value="1"/>
</dbReference>
<dbReference type="OrthoDB" id="9807753at2"/>
<dbReference type="InterPro" id="IPR007159">
    <property type="entry name" value="SpoVT-AbrB_dom"/>
</dbReference>
<dbReference type="GO" id="GO:0003700">
    <property type="term" value="F:DNA-binding transcription factor activity"/>
    <property type="evidence" value="ECO:0007669"/>
    <property type="project" value="UniProtKB-UniRule"/>
</dbReference>
<dbReference type="STRING" id="1514904.SU32_00985"/>
<dbReference type="InterPro" id="IPR035642">
    <property type="entry name" value="MraZ_N"/>
</dbReference>
<keyword evidence="4" id="KW-0131">Cell cycle</keyword>
<dbReference type="InterPro" id="IPR037914">
    <property type="entry name" value="SpoVT-AbrB_sf"/>
</dbReference>
<protein>
    <recommendedName>
        <fullName evidence="1">Transcriptional regulator MraZ</fullName>
    </recommendedName>
</protein>
<dbReference type="Gene3D" id="3.40.1550.20">
    <property type="entry name" value="Transcriptional regulator MraZ domain"/>
    <property type="match status" value="1"/>
</dbReference>
<comment type="similarity">
    <text evidence="1">Belongs to the MraZ family.</text>
</comment>
<dbReference type="GO" id="GO:2000143">
    <property type="term" value="P:negative regulation of DNA-templated transcription initiation"/>
    <property type="evidence" value="ECO:0007669"/>
    <property type="project" value="TreeGrafter"/>
</dbReference>
<evidence type="ECO:0000313" key="5">
    <source>
        <dbReference type="Proteomes" id="UP000038011"/>
    </source>
</evidence>
<keyword evidence="1 2" id="KW-0238">DNA-binding</keyword>
<dbReference type="NCBIfam" id="NF001477">
    <property type="entry name" value="PRK00326.2-4"/>
    <property type="match status" value="1"/>
</dbReference>
<dbReference type="Proteomes" id="UP000038011">
    <property type="component" value="Unassembled WGS sequence"/>
</dbReference>
<dbReference type="InterPro" id="IPR035644">
    <property type="entry name" value="MraZ_C"/>
</dbReference>
<accession>A0A0N1J6M8</accession>
<dbReference type="PATRIC" id="fig|1514904.3.peg.203"/>
<keyword evidence="5" id="KW-1185">Reference proteome</keyword>
<organism evidence="4 5">
    <name type="scientific">Ahrensia marina</name>
    <dbReference type="NCBI Taxonomy" id="1514904"/>
    <lineage>
        <taxon>Bacteria</taxon>
        <taxon>Pseudomonadati</taxon>
        <taxon>Pseudomonadota</taxon>
        <taxon>Alphaproteobacteria</taxon>
        <taxon>Hyphomicrobiales</taxon>
        <taxon>Ahrensiaceae</taxon>
        <taxon>Ahrensia</taxon>
    </lineage>
</organism>
<feature type="domain" description="SpoVT-AbrB" evidence="3">
    <location>
        <begin position="83"/>
        <end position="126"/>
    </location>
</feature>
<dbReference type="EMBL" id="JXMU01000001">
    <property type="protein sequence ID" value="KPB02878.1"/>
    <property type="molecule type" value="Genomic_DNA"/>
</dbReference>
<dbReference type="PANTHER" id="PTHR34701:SF1">
    <property type="entry name" value="TRANSCRIPTIONAL REGULATOR MRAZ"/>
    <property type="match status" value="1"/>
</dbReference>
<dbReference type="PANTHER" id="PTHR34701">
    <property type="entry name" value="TRANSCRIPTIONAL REGULATOR MRAZ"/>
    <property type="match status" value="1"/>
</dbReference>
<gene>
    <name evidence="1" type="primary">mraZ</name>
    <name evidence="4" type="ORF">SU32_00985</name>
</gene>
<dbReference type="GO" id="GO:0005737">
    <property type="term" value="C:cytoplasm"/>
    <property type="evidence" value="ECO:0007669"/>
    <property type="project" value="UniProtKB-UniRule"/>
</dbReference>
<sequence length="151" mass="17027">MERFLSNAVNRIDAKGRVSVPAQFRSVLQLKGLSDLYALQSIDMPAIDAGGMDLLEKYEEKIALDDPFLRSSDDMSIFCHGDGAFFKVDGSGRLQVTDFIREHTGIKDQIAFVGRGQFFQMWDPEQFADHRAQVRARLLEKRNQDAGKQAS</sequence>
<keyword evidence="1" id="KW-0963">Cytoplasm</keyword>
<reference evidence="4 5" key="1">
    <citation type="submission" date="2015-01" db="EMBL/GenBank/DDBJ databases">
        <title>Ahrensia donghaiensis sp. nov., a novel dimethylsulphoniopropionate-cleavage bacterium isolated from seawater and emended descriptions of the genus Ahrensia and Ahrensia kielensis.</title>
        <authorList>
            <person name="Liu J."/>
        </authorList>
    </citation>
    <scope>NUCLEOTIDE SEQUENCE [LARGE SCALE GENOMIC DNA]</scope>
    <source>
        <strain evidence="4 5">LZD062</strain>
    </source>
</reference>
<dbReference type="RefSeq" id="WP_053997444.1">
    <property type="nucleotide sequence ID" value="NZ_JXMU01000001.1"/>
</dbReference>
<name>A0A0N1J6M8_9HYPH</name>
<dbReference type="GO" id="GO:0009295">
    <property type="term" value="C:nucleoid"/>
    <property type="evidence" value="ECO:0007669"/>
    <property type="project" value="UniProtKB-SubCell"/>
</dbReference>
<dbReference type="PROSITE" id="PS51740">
    <property type="entry name" value="SPOVT_ABRB"/>
    <property type="match status" value="2"/>
</dbReference>
<dbReference type="GO" id="GO:0051301">
    <property type="term" value="P:cell division"/>
    <property type="evidence" value="ECO:0007669"/>
    <property type="project" value="UniProtKB-KW"/>
</dbReference>
<evidence type="ECO:0000256" key="1">
    <source>
        <dbReference type="HAMAP-Rule" id="MF_01008"/>
    </source>
</evidence>
<comment type="caution">
    <text evidence="4">The sequence shown here is derived from an EMBL/GenBank/DDBJ whole genome shotgun (WGS) entry which is preliminary data.</text>
</comment>
<dbReference type="GO" id="GO:0000976">
    <property type="term" value="F:transcription cis-regulatory region binding"/>
    <property type="evidence" value="ECO:0007669"/>
    <property type="project" value="TreeGrafter"/>
</dbReference>
<keyword evidence="4" id="KW-0132">Cell division</keyword>
<dbReference type="CDD" id="cd16321">
    <property type="entry name" value="MraZ_C"/>
    <property type="match status" value="1"/>
</dbReference>
<evidence type="ECO:0000259" key="3">
    <source>
        <dbReference type="PROSITE" id="PS51740"/>
    </source>
</evidence>
<dbReference type="InterPro" id="IPR003444">
    <property type="entry name" value="MraZ"/>
</dbReference>
<evidence type="ECO:0000256" key="2">
    <source>
        <dbReference type="PROSITE-ProRule" id="PRU01076"/>
    </source>
</evidence>
<proteinExistence type="inferred from homology"/>
<dbReference type="SUPFAM" id="SSF89447">
    <property type="entry name" value="AbrB/MazE/MraZ-like"/>
    <property type="match status" value="1"/>
</dbReference>
<keyword evidence="1" id="KW-0804">Transcription</keyword>
<comment type="subcellular location">
    <subcellularLocation>
        <location evidence="1">Cytoplasm</location>
        <location evidence="1">Nucleoid</location>
    </subcellularLocation>
</comment>
<dbReference type="InterPro" id="IPR038619">
    <property type="entry name" value="MraZ_sf"/>
</dbReference>
<dbReference type="CDD" id="cd16320">
    <property type="entry name" value="MraZ_N"/>
    <property type="match status" value="1"/>
</dbReference>
<dbReference type="AlphaFoldDB" id="A0A0N1J6M8"/>
<evidence type="ECO:0000313" key="4">
    <source>
        <dbReference type="EMBL" id="KPB02878.1"/>
    </source>
</evidence>
<keyword evidence="1" id="KW-0805">Transcription regulation</keyword>